<accession>K0SRD8</accession>
<dbReference type="Proteomes" id="UP000266841">
    <property type="component" value="Unassembled WGS sequence"/>
</dbReference>
<protein>
    <submittedName>
        <fullName evidence="1">Uncharacterized protein</fullName>
    </submittedName>
</protein>
<comment type="caution">
    <text evidence="1">The sequence shown here is derived from an EMBL/GenBank/DDBJ whole genome shotgun (WGS) entry which is preliminary data.</text>
</comment>
<evidence type="ECO:0000313" key="1">
    <source>
        <dbReference type="EMBL" id="EJK67965.1"/>
    </source>
</evidence>
<reference evidence="1 2" key="1">
    <citation type="journal article" date="2012" name="Genome Biol.">
        <title>Genome and low-iron response of an oceanic diatom adapted to chronic iron limitation.</title>
        <authorList>
            <person name="Lommer M."/>
            <person name="Specht M."/>
            <person name="Roy A.S."/>
            <person name="Kraemer L."/>
            <person name="Andreson R."/>
            <person name="Gutowska M.A."/>
            <person name="Wolf J."/>
            <person name="Bergner S.V."/>
            <person name="Schilhabel M.B."/>
            <person name="Klostermeier U.C."/>
            <person name="Beiko R.G."/>
            <person name="Rosenstiel P."/>
            <person name="Hippler M."/>
            <person name="Laroche J."/>
        </authorList>
    </citation>
    <scope>NUCLEOTIDE SEQUENCE [LARGE SCALE GENOMIC DNA]</scope>
    <source>
        <strain evidence="1 2">CCMP1005</strain>
    </source>
</reference>
<gene>
    <name evidence="1" type="ORF">THAOC_10916</name>
</gene>
<organism evidence="1 2">
    <name type="scientific">Thalassiosira oceanica</name>
    <name type="common">Marine diatom</name>
    <dbReference type="NCBI Taxonomy" id="159749"/>
    <lineage>
        <taxon>Eukaryota</taxon>
        <taxon>Sar</taxon>
        <taxon>Stramenopiles</taxon>
        <taxon>Ochrophyta</taxon>
        <taxon>Bacillariophyta</taxon>
        <taxon>Coscinodiscophyceae</taxon>
        <taxon>Thalassiosirophycidae</taxon>
        <taxon>Thalassiosirales</taxon>
        <taxon>Thalassiosiraceae</taxon>
        <taxon>Thalassiosira</taxon>
    </lineage>
</organism>
<keyword evidence="2" id="KW-1185">Reference proteome</keyword>
<sequence length="403" mass="44416">MKFPAYLLAASAVAKERDVYHALNTTTANQGLRQHDAETDRSLEEELDLESATIHLASGAKFLRSPALRALASSNDANEIAVDFGSMSTSMIAADATEGKGKSSGKAGSNLQVFQEFEDTVLMERFASSEAEAFEYLTKGNFDYIYGLYEQPDKRVLSLGTVSEEGFPNNFARLEKEDLNFVNPDAFADGETGFYFYLLDYVVVPTKIAEFSSSLEVESLCASICESSPLCTAGFQLDEVETPSFGLTYGCTFFNKEKRAVVVDQPAGINRDSGYAKYKLFLKDLNAFPNPSDASFQCDVPVGNDFAQAVGCFFEILLAGASSSKECPSELAHCVCDALYERDFVKHIVPSLGESKVMLPKLKYSRQIQHRNYDQGASILHMQRIQASRPKFKGVFPAWNHIS</sequence>
<proteinExistence type="predicted"/>
<evidence type="ECO:0000313" key="2">
    <source>
        <dbReference type="Proteomes" id="UP000266841"/>
    </source>
</evidence>
<dbReference type="AlphaFoldDB" id="K0SRD8"/>
<name>K0SRD8_THAOC</name>
<dbReference type="EMBL" id="AGNL01012294">
    <property type="protein sequence ID" value="EJK67965.1"/>
    <property type="molecule type" value="Genomic_DNA"/>
</dbReference>